<dbReference type="KEGG" id="ffu:CLAFUR5_06763"/>
<evidence type="ECO:0000259" key="7">
    <source>
        <dbReference type="Pfam" id="PF00171"/>
    </source>
</evidence>
<dbReference type="FunFam" id="3.40.605.10:FF:000007">
    <property type="entry name" value="NAD/NADP-dependent betaine aldehyde dehydrogenase"/>
    <property type="match status" value="1"/>
</dbReference>
<organism evidence="8 9">
    <name type="scientific">Passalora fulva</name>
    <name type="common">Tomato leaf mold</name>
    <name type="synonym">Cladosporium fulvum</name>
    <dbReference type="NCBI Taxonomy" id="5499"/>
    <lineage>
        <taxon>Eukaryota</taxon>
        <taxon>Fungi</taxon>
        <taxon>Dikarya</taxon>
        <taxon>Ascomycota</taxon>
        <taxon>Pezizomycotina</taxon>
        <taxon>Dothideomycetes</taxon>
        <taxon>Dothideomycetidae</taxon>
        <taxon>Mycosphaerellales</taxon>
        <taxon>Mycosphaerellaceae</taxon>
        <taxon>Fulvia</taxon>
    </lineage>
</organism>
<dbReference type="GO" id="GO:0004029">
    <property type="term" value="F:aldehyde dehydrogenase (NAD+) activity"/>
    <property type="evidence" value="ECO:0007669"/>
    <property type="project" value="UniProtKB-EC"/>
</dbReference>
<evidence type="ECO:0000256" key="3">
    <source>
        <dbReference type="ARBA" id="ARBA00024226"/>
    </source>
</evidence>
<evidence type="ECO:0000256" key="5">
    <source>
        <dbReference type="PROSITE-ProRule" id="PRU10007"/>
    </source>
</evidence>
<dbReference type="RefSeq" id="XP_047763189.1">
    <property type="nucleotide sequence ID" value="XM_047905911.1"/>
</dbReference>
<proteinExistence type="inferred from homology"/>
<comment type="similarity">
    <text evidence="1 6">Belongs to the aldehyde dehydrogenase family.</text>
</comment>
<dbReference type="OrthoDB" id="310895at2759"/>
<dbReference type="EC" id="1.2.1.3" evidence="3"/>
<feature type="active site" evidence="5">
    <location>
        <position position="260"/>
    </location>
</feature>
<evidence type="ECO:0000256" key="4">
    <source>
        <dbReference type="ARBA" id="ARBA00049194"/>
    </source>
</evidence>
<dbReference type="PANTHER" id="PTHR11699">
    <property type="entry name" value="ALDEHYDE DEHYDROGENASE-RELATED"/>
    <property type="match status" value="1"/>
</dbReference>
<keyword evidence="9" id="KW-1185">Reference proteome</keyword>
<dbReference type="Gene3D" id="3.40.309.10">
    <property type="entry name" value="Aldehyde Dehydrogenase, Chain A, domain 2"/>
    <property type="match status" value="1"/>
</dbReference>
<accession>A0A9Q8PAD6</accession>
<reference evidence="8" key="1">
    <citation type="submission" date="2021-12" db="EMBL/GenBank/DDBJ databases">
        <authorList>
            <person name="Zaccaron A."/>
            <person name="Stergiopoulos I."/>
        </authorList>
    </citation>
    <scope>NUCLEOTIDE SEQUENCE</scope>
    <source>
        <strain evidence="8">Race5_Kim</strain>
    </source>
</reference>
<dbReference type="SUPFAM" id="SSF53720">
    <property type="entry name" value="ALDH-like"/>
    <property type="match status" value="1"/>
</dbReference>
<protein>
    <recommendedName>
        <fullName evidence="3">aldehyde dehydrogenase (NAD(+))</fullName>
        <ecNumber evidence="3">1.2.1.3</ecNumber>
    </recommendedName>
</protein>
<gene>
    <name evidence="8" type="ORF">CLAFUR5_06763</name>
</gene>
<evidence type="ECO:0000256" key="6">
    <source>
        <dbReference type="RuleBase" id="RU003345"/>
    </source>
</evidence>
<dbReference type="InterPro" id="IPR016161">
    <property type="entry name" value="Ald_DH/histidinol_DH"/>
</dbReference>
<dbReference type="AlphaFoldDB" id="A0A9Q8PAD6"/>
<evidence type="ECO:0000313" key="9">
    <source>
        <dbReference type="Proteomes" id="UP000756132"/>
    </source>
</evidence>
<dbReference type="EMBL" id="CP090168">
    <property type="protein sequence ID" value="UJO18823.1"/>
    <property type="molecule type" value="Genomic_DNA"/>
</dbReference>
<dbReference type="InterPro" id="IPR015590">
    <property type="entry name" value="Aldehyde_DH_dom"/>
</dbReference>
<feature type="domain" description="Aldehyde dehydrogenase" evidence="7">
    <location>
        <begin position="23"/>
        <end position="484"/>
    </location>
</feature>
<evidence type="ECO:0000313" key="8">
    <source>
        <dbReference type="EMBL" id="UJO18823.1"/>
    </source>
</evidence>
<keyword evidence="2 6" id="KW-0560">Oxidoreductase</keyword>
<dbReference type="PROSITE" id="PS00687">
    <property type="entry name" value="ALDEHYDE_DEHYDR_GLU"/>
    <property type="match status" value="1"/>
</dbReference>
<comment type="catalytic activity">
    <reaction evidence="4">
        <text>an aldehyde + NAD(+) + H2O = a carboxylate + NADH + 2 H(+)</text>
        <dbReference type="Rhea" id="RHEA:16185"/>
        <dbReference type="ChEBI" id="CHEBI:15377"/>
        <dbReference type="ChEBI" id="CHEBI:15378"/>
        <dbReference type="ChEBI" id="CHEBI:17478"/>
        <dbReference type="ChEBI" id="CHEBI:29067"/>
        <dbReference type="ChEBI" id="CHEBI:57540"/>
        <dbReference type="ChEBI" id="CHEBI:57945"/>
        <dbReference type="EC" id="1.2.1.3"/>
    </reaction>
</comment>
<evidence type="ECO:0000256" key="2">
    <source>
        <dbReference type="ARBA" id="ARBA00023002"/>
    </source>
</evidence>
<name>A0A9Q8PAD6_PASFU</name>
<dbReference type="GeneID" id="71986641"/>
<dbReference type="InterPro" id="IPR016162">
    <property type="entry name" value="Ald_DH_N"/>
</dbReference>
<dbReference type="Proteomes" id="UP000756132">
    <property type="component" value="Chromosome 6"/>
</dbReference>
<dbReference type="InterPro" id="IPR029510">
    <property type="entry name" value="Ald_DH_CS_GLU"/>
</dbReference>
<reference evidence="8" key="2">
    <citation type="journal article" date="2022" name="Microb. Genom.">
        <title>A chromosome-scale genome assembly of the tomato pathogen Cladosporium fulvum reveals a compartmentalized genome architecture and the presence of a dispensable chromosome.</title>
        <authorList>
            <person name="Zaccaron A.Z."/>
            <person name="Chen L.H."/>
            <person name="Samaras A."/>
            <person name="Stergiopoulos I."/>
        </authorList>
    </citation>
    <scope>NUCLEOTIDE SEQUENCE</scope>
    <source>
        <strain evidence="8">Race5_Kim</strain>
    </source>
</reference>
<dbReference type="InterPro" id="IPR016160">
    <property type="entry name" value="Ald_DH_CS_CYS"/>
</dbReference>
<dbReference type="Gene3D" id="3.40.605.10">
    <property type="entry name" value="Aldehyde Dehydrogenase, Chain A, domain 1"/>
    <property type="match status" value="1"/>
</dbReference>
<dbReference type="Pfam" id="PF00171">
    <property type="entry name" value="Aldedh"/>
    <property type="match status" value="1"/>
</dbReference>
<dbReference type="FunFam" id="3.40.309.10:FF:000012">
    <property type="entry name" value="Betaine aldehyde dehydrogenase"/>
    <property type="match status" value="1"/>
</dbReference>
<dbReference type="InterPro" id="IPR016163">
    <property type="entry name" value="Ald_DH_C"/>
</dbReference>
<sequence length="490" mass="52229">MAPSSMNLDPKSYTKLYLNGSYVSPQSGQSYSLKNPKDGSAVTDAIPVAGQEDIDAAVKFAEAAFQGPWKAFSAAQRTECFTRLAQLIDTHLVDILTLDSYTSGNPTSIIPTREKTYIKNTIAYYAGWTDKQAGDYLPADDGFAKIVTHEPLGVCAAINPFNAPVATMFLKVAPALATGNVVIVKPSEKTPLGTLAVAPLFEQAGFPPGVLQVVTGAGDVGALLSSHMRIRKISFTGSVGTGKAIQIAAAKSNLKRVTLELGGKSPAVVFADANLDNALTWTVNAILARSGQVCMAATRVYVQDSVAEEFIKRYMEKMTEAASFLGDPQDTSTKMGPLVDQGQFEKVMAILEKGSSEAELVVGGKRHGSSGCYVQPTVFLNPRADASIYKEEIFGPVSIVKTFKTEDEVVSLANDTEYGLVAGLFTKDVTRALRVAHRLEAGVIGVNCVSLNNMQVPFGGSKQSGNGREMGEYALRAYTEPKTILINVNA</sequence>
<dbReference type="PROSITE" id="PS00070">
    <property type="entry name" value="ALDEHYDE_DEHYDR_CYS"/>
    <property type="match status" value="1"/>
</dbReference>
<evidence type="ECO:0000256" key="1">
    <source>
        <dbReference type="ARBA" id="ARBA00009986"/>
    </source>
</evidence>